<dbReference type="OrthoDB" id="412788at2759"/>
<organism evidence="2 3">
    <name type="scientific">Sistotremastrum niveocremeum HHB9708</name>
    <dbReference type="NCBI Taxonomy" id="1314777"/>
    <lineage>
        <taxon>Eukaryota</taxon>
        <taxon>Fungi</taxon>
        <taxon>Dikarya</taxon>
        <taxon>Basidiomycota</taxon>
        <taxon>Agaricomycotina</taxon>
        <taxon>Agaricomycetes</taxon>
        <taxon>Sistotremastrales</taxon>
        <taxon>Sistotremastraceae</taxon>
        <taxon>Sertulicium</taxon>
        <taxon>Sertulicium niveocremeum</taxon>
    </lineage>
</organism>
<evidence type="ECO:0000313" key="3">
    <source>
        <dbReference type="Proteomes" id="UP000076722"/>
    </source>
</evidence>
<dbReference type="PANTHER" id="PTHR34598">
    <property type="entry name" value="BLL6449 PROTEIN"/>
    <property type="match status" value="1"/>
</dbReference>
<evidence type="ECO:0008006" key="4">
    <source>
        <dbReference type="Google" id="ProtNLM"/>
    </source>
</evidence>
<name>A0A164TEG1_9AGAM</name>
<evidence type="ECO:0000256" key="1">
    <source>
        <dbReference type="ARBA" id="ARBA00023604"/>
    </source>
</evidence>
<dbReference type="NCBIfam" id="NF041278">
    <property type="entry name" value="CmcJ_NvfI_EfuI"/>
    <property type="match status" value="1"/>
</dbReference>
<protein>
    <recommendedName>
        <fullName evidence="4">Methyltransferase</fullName>
    </recommendedName>
</protein>
<dbReference type="InterPro" id="IPR044053">
    <property type="entry name" value="AsaB-like"/>
</dbReference>
<comment type="similarity">
    <text evidence="1">Belongs to the asaB hydroxylase/desaturase family.</text>
</comment>
<reference evidence="2 3" key="1">
    <citation type="journal article" date="2016" name="Mol. Biol. Evol.">
        <title>Comparative Genomics of Early-Diverging Mushroom-Forming Fungi Provides Insights into the Origins of Lignocellulose Decay Capabilities.</title>
        <authorList>
            <person name="Nagy L.G."/>
            <person name="Riley R."/>
            <person name="Tritt A."/>
            <person name="Adam C."/>
            <person name="Daum C."/>
            <person name="Floudas D."/>
            <person name="Sun H."/>
            <person name="Yadav J.S."/>
            <person name="Pangilinan J."/>
            <person name="Larsson K.H."/>
            <person name="Matsuura K."/>
            <person name="Barry K."/>
            <person name="Labutti K."/>
            <person name="Kuo R."/>
            <person name="Ohm R.A."/>
            <person name="Bhattacharya S.S."/>
            <person name="Shirouzu T."/>
            <person name="Yoshinaga Y."/>
            <person name="Martin F.M."/>
            <person name="Grigoriev I.V."/>
            <person name="Hibbett D.S."/>
        </authorList>
    </citation>
    <scope>NUCLEOTIDE SEQUENCE [LARGE SCALE GENOMIC DNA]</scope>
    <source>
        <strain evidence="2 3">HHB9708</strain>
    </source>
</reference>
<dbReference type="EMBL" id="KV419411">
    <property type="protein sequence ID" value="KZS92306.1"/>
    <property type="molecule type" value="Genomic_DNA"/>
</dbReference>
<dbReference type="Proteomes" id="UP000076722">
    <property type="component" value="Unassembled WGS sequence"/>
</dbReference>
<evidence type="ECO:0000313" key="2">
    <source>
        <dbReference type="EMBL" id="KZS92306.1"/>
    </source>
</evidence>
<dbReference type="PANTHER" id="PTHR34598:SF3">
    <property type="entry name" value="OXIDOREDUCTASE AN1597"/>
    <property type="match status" value="1"/>
</dbReference>
<sequence>MSVATDFAPRPYDVHAKLNYYEPIGSEPPYQYIMEPPEGTPKHNLGYDVQDSIIHDVRGNEKSFSLEVNGFQWAKHHSQETEFRDDAEIRASYYPEIESLLKKITGAKRVVCFEHRVRRDYEGMNGLETRAPIRRVHIDQTYEASVGRVHHHLGAEADRILKNRVQIINVWRPIGKPVEHAPVAVADWQTVDHSDLVPVKFFISPTREGGVFSVWHNQKHMWYYLAHQTPEEVMFIKCFDSETDGRARLTPHTAFDLDVPPGTPNRESIEVRALVLDAE</sequence>
<dbReference type="STRING" id="1314777.A0A164TEG1"/>
<dbReference type="AlphaFoldDB" id="A0A164TEG1"/>
<dbReference type="GO" id="GO:0016491">
    <property type="term" value="F:oxidoreductase activity"/>
    <property type="evidence" value="ECO:0007669"/>
    <property type="project" value="InterPro"/>
</dbReference>
<gene>
    <name evidence="2" type="ORF">SISNIDRAFT_512316</name>
</gene>
<accession>A0A164TEG1</accession>
<proteinExistence type="inferred from homology"/>
<keyword evidence="3" id="KW-1185">Reference proteome</keyword>